<feature type="transmembrane region" description="Helical" evidence="1">
    <location>
        <begin position="6"/>
        <end position="24"/>
    </location>
</feature>
<dbReference type="EMBL" id="JACXSI010000017">
    <property type="protein sequence ID" value="MBD3108358.1"/>
    <property type="molecule type" value="Genomic_DNA"/>
</dbReference>
<name>A0A927CVG6_9BACI</name>
<accession>A0A927CVG6</accession>
<keyword evidence="1" id="KW-1133">Transmembrane helix</keyword>
<feature type="transmembrane region" description="Helical" evidence="1">
    <location>
        <begin position="36"/>
        <end position="58"/>
    </location>
</feature>
<comment type="caution">
    <text evidence="2">The sequence shown here is derived from an EMBL/GenBank/DDBJ whole genome shotgun (WGS) entry which is preliminary data.</text>
</comment>
<dbReference type="GO" id="GO:0003676">
    <property type="term" value="F:nucleic acid binding"/>
    <property type="evidence" value="ECO:0007669"/>
    <property type="project" value="InterPro"/>
</dbReference>
<gene>
    <name evidence="2" type="ORF">IEO70_08260</name>
</gene>
<feature type="transmembrane region" description="Helical" evidence="1">
    <location>
        <begin position="64"/>
        <end position="84"/>
    </location>
</feature>
<organism evidence="2 3">
    <name type="scientific">Peribacillus faecalis</name>
    <dbReference type="NCBI Taxonomy" id="2772559"/>
    <lineage>
        <taxon>Bacteria</taxon>
        <taxon>Bacillati</taxon>
        <taxon>Bacillota</taxon>
        <taxon>Bacilli</taxon>
        <taxon>Bacillales</taxon>
        <taxon>Bacillaceae</taxon>
        <taxon>Peribacillus</taxon>
    </lineage>
</organism>
<evidence type="ECO:0000313" key="2">
    <source>
        <dbReference type="EMBL" id="MBD3108358.1"/>
    </source>
</evidence>
<evidence type="ECO:0000313" key="3">
    <source>
        <dbReference type="Proteomes" id="UP000602076"/>
    </source>
</evidence>
<evidence type="ECO:0000256" key="1">
    <source>
        <dbReference type="SAM" id="Phobius"/>
    </source>
</evidence>
<dbReference type="PIRSF" id="PIRSF002599">
    <property type="entry name" value="Cold_shock_A"/>
    <property type="match status" value="1"/>
</dbReference>
<keyword evidence="1" id="KW-0472">Membrane</keyword>
<keyword evidence="1" id="KW-0812">Transmembrane</keyword>
<dbReference type="InterPro" id="IPR012156">
    <property type="entry name" value="Cold_shock_CspA"/>
</dbReference>
<dbReference type="InterPro" id="IPR010718">
    <property type="entry name" value="DUF1294"/>
</dbReference>
<reference evidence="2" key="1">
    <citation type="submission" date="2020-09" db="EMBL/GenBank/DDBJ databases">
        <title>Bacillus faecalis sp. nov., a moderately halophilic bacterium isolated from cow faeces.</title>
        <authorList>
            <person name="Jiang L."/>
            <person name="Lee J."/>
        </authorList>
    </citation>
    <scope>NUCLEOTIDE SEQUENCE</scope>
    <source>
        <strain evidence="2">AGMB 02131</strain>
    </source>
</reference>
<dbReference type="Pfam" id="PF06961">
    <property type="entry name" value="DUF1294"/>
    <property type="match status" value="1"/>
</dbReference>
<keyword evidence="3" id="KW-1185">Reference proteome</keyword>
<sequence length="85" mass="9696">MKFVYYYMIAVNIVGFAIMGRDKQLAKKKQWRISEAALWSVAFIGGSIGATIGMRYFRHKTRHTAFKMGLPILAAIQIALIVFLR</sequence>
<dbReference type="RefSeq" id="WP_190997904.1">
    <property type="nucleotide sequence ID" value="NZ_JACXSI010000017.1"/>
</dbReference>
<dbReference type="AlphaFoldDB" id="A0A927CVG6"/>
<proteinExistence type="predicted"/>
<dbReference type="Proteomes" id="UP000602076">
    <property type="component" value="Unassembled WGS sequence"/>
</dbReference>
<protein>
    <submittedName>
        <fullName evidence="2">DUF1294 domain-containing protein</fullName>
    </submittedName>
</protein>